<keyword evidence="3 4" id="KW-0067">ATP-binding</keyword>
<keyword evidence="2 4" id="KW-0658">Purine biosynthesis</keyword>
<evidence type="ECO:0000256" key="2">
    <source>
        <dbReference type="ARBA" id="ARBA00022755"/>
    </source>
</evidence>
<feature type="binding site" evidence="4">
    <location>
        <begin position="340"/>
        <end position="341"/>
    </location>
    <ligand>
        <name>ATP</name>
        <dbReference type="ChEBI" id="CHEBI:30616"/>
    </ligand>
</feature>
<dbReference type="InterPro" id="IPR011054">
    <property type="entry name" value="Rudment_hybrid_motif"/>
</dbReference>
<sequence>MTTPVVAVVGGGQLARMMQEEASALGIHLRVLVESGEGSAGQVTVDAPVGAADDATALRRLVSGRHGEEAEGARGFCAGQAADVLTFEHEHQDTSLLTSLQSEGLSVQPSPQALLLAQDKRVMRQAVARAGLPQPAWAEVGAMAGGTVRRAGTSAAEAVPESTAGVTADTMAADVRAFAEVHGWPVVLKTPRGGYDGHGVLLVHDAAALDEGPARDWLTAVAAAAAGDTGSSTGGGGSLGGGAVTSLLVEQAVPFSRELAVLVARSPRGQVEAWPAVQTVQASGMCVEAVAPAPGLDPVAAEEAQRIARTVAEEFQVTGVLAVEMFCVEEPDGPARLYVNELATRPHNSGHWTQDGAVTSQFAQHLRAVLGLPLGSAALTAAATVMVNLLGGPQPPGEDALARALALEPRARIHLYGKSWRPGRKLGHVNLTVAPTETPQDALERAREVVAVLRGEG</sequence>
<feature type="binding site" evidence="4">
    <location>
        <position position="189"/>
    </location>
    <ligand>
        <name>ATP</name>
        <dbReference type="ChEBI" id="CHEBI:30616"/>
    </ligand>
</feature>
<dbReference type="InterPro" id="IPR054350">
    <property type="entry name" value="PurT/PurK_preATP-grasp"/>
</dbReference>
<dbReference type="InterPro" id="IPR040686">
    <property type="entry name" value="PurK_C"/>
</dbReference>
<dbReference type="InterPro" id="IPR013815">
    <property type="entry name" value="ATP_grasp_subdomain_1"/>
</dbReference>
<dbReference type="Gene3D" id="3.30.470.20">
    <property type="entry name" value="ATP-grasp fold, B domain"/>
    <property type="match status" value="1"/>
</dbReference>
<feature type="binding site" evidence="4">
    <location>
        <begin position="250"/>
        <end position="253"/>
    </location>
    <ligand>
        <name>ATP</name>
        <dbReference type="ChEBI" id="CHEBI:30616"/>
    </ligand>
</feature>
<dbReference type="SUPFAM" id="SSF51246">
    <property type="entry name" value="Rudiment single hybrid motif"/>
    <property type="match status" value="1"/>
</dbReference>
<dbReference type="Gene3D" id="3.40.50.20">
    <property type="match status" value="1"/>
</dbReference>
<keyword evidence="4" id="KW-0436">Ligase</keyword>
<dbReference type="PANTHER" id="PTHR11609">
    <property type="entry name" value="PURINE BIOSYNTHESIS PROTEIN 6/7, PUR6/7"/>
    <property type="match status" value="1"/>
</dbReference>
<comment type="similarity">
    <text evidence="4">Belongs to the PurK/PurT family.</text>
</comment>
<dbReference type="Pfam" id="PF02222">
    <property type="entry name" value="ATP-grasp"/>
    <property type="match status" value="1"/>
</dbReference>
<dbReference type="Pfam" id="PF17769">
    <property type="entry name" value="PurK_C"/>
    <property type="match status" value="1"/>
</dbReference>
<comment type="catalytic activity">
    <reaction evidence="4">
        <text>5-amino-1-(5-phospho-beta-D-ribosyl)imidazole + hydrogencarbonate + ATP = 5-carboxyamino-1-(5-phospho-D-ribosyl)imidazole + ADP + phosphate + 2 H(+)</text>
        <dbReference type="Rhea" id="RHEA:19317"/>
        <dbReference type="ChEBI" id="CHEBI:15378"/>
        <dbReference type="ChEBI" id="CHEBI:17544"/>
        <dbReference type="ChEBI" id="CHEBI:30616"/>
        <dbReference type="ChEBI" id="CHEBI:43474"/>
        <dbReference type="ChEBI" id="CHEBI:58730"/>
        <dbReference type="ChEBI" id="CHEBI:137981"/>
        <dbReference type="ChEBI" id="CHEBI:456216"/>
        <dbReference type="EC" id="6.3.4.18"/>
    </reaction>
</comment>
<protein>
    <recommendedName>
        <fullName evidence="4">N5-carboxyaminoimidazole ribonucleotide synthase</fullName>
        <shortName evidence="4">N5-CAIR synthase</shortName>
        <ecNumber evidence="4">6.3.4.18</ecNumber>
    </recommendedName>
    <alternativeName>
        <fullName evidence="4">5-(carboxyamino)imidazole ribonucleotide synthetase</fullName>
    </alternativeName>
</protein>
<dbReference type="InterPro" id="IPR016185">
    <property type="entry name" value="PreATP-grasp_dom_sf"/>
</dbReference>
<dbReference type="EC" id="6.3.4.18" evidence="4"/>
<proteinExistence type="inferred from homology"/>
<gene>
    <name evidence="4" type="primary">purK</name>
    <name evidence="6" type="ORF">D5R93_10145</name>
</gene>
<feature type="binding site" evidence="4">
    <location>
        <position position="120"/>
    </location>
    <ligand>
        <name>ATP</name>
        <dbReference type="ChEBI" id="CHEBI:30616"/>
    </ligand>
</feature>
<name>A0ABM6Z4H4_9ACTO</name>
<dbReference type="RefSeq" id="WP_119836627.1">
    <property type="nucleotide sequence ID" value="NZ_CP032514.1"/>
</dbReference>
<evidence type="ECO:0000256" key="1">
    <source>
        <dbReference type="ARBA" id="ARBA00022741"/>
    </source>
</evidence>
<dbReference type="PROSITE" id="PS50975">
    <property type="entry name" value="ATP_GRASP"/>
    <property type="match status" value="1"/>
</dbReference>
<feature type="domain" description="ATP-grasp" evidence="5">
    <location>
        <begin position="149"/>
        <end position="370"/>
    </location>
</feature>
<reference evidence="6 7" key="1">
    <citation type="submission" date="2018-09" db="EMBL/GenBank/DDBJ databases">
        <authorList>
            <person name="Li J."/>
        </authorList>
    </citation>
    <scope>NUCLEOTIDE SEQUENCE [LARGE SCALE GENOMIC DNA]</scope>
    <source>
        <strain evidence="6 7">2129</strain>
    </source>
</reference>
<accession>A0ABM6Z4H4</accession>
<dbReference type="Proteomes" id="UP000273001">
    <property type="component" value="Chromosome"/>
</dbReference>
<evidence type="ECO:0000256" key="3">
    <source>
        <dbReference type="ARBA" id="ARBA00022840"/>
    </source>
</evidence>
<dbReference type="EMBL" id="CP032514">
    <property type="protein sequence ID" value="AYD90276.1"/>
    <property type="molecule type" value="Genomic_DNA"/>
</dbReference>
<dbReference type="InterPro" id="IPR005875">
    <property type="entry name" value="PurK"/>
</dbReference>
<dbReference type="SUPFAM" id="SSF56059">
    <property type="entry name" value="Glutathione synthetase ATP-binding domain-like"/>
    <property type="match status" value="1"/>
</dbReference>
<comment type="caution">
    <text evidence="4">Lacks conserved residue(s) required for the propagation of feature annotation.</text>
</comment>
<keyword evidence="1 4" id="KW-0547">Nucleotide-binding</keyword>
<dbReference type="InterPro" id="IPR003135">
    <property type="entry name" value="ATP-grasp_carboxylate-amine"/>
</dbReference>
<dbReference type="InterPro" id="IPR011761">
    <property type="entry name" value="ATP-grasp"/>
</dbReference>
<evidence type="ECO:0000313" key="7">
    <source>
        <dbReference type="Proteomes" id="UP000273001"/>
    </source>
</evidence>
<evidence type="ECO:0000256" key="4">
    <source>
        <dbReference type="HAMAP-Rule" id="MF_01928"/>
    </source>
</evidence>
<keyword evidence="7" id="KW-1185">Reference proteome</keyword>
<comment type="function">
    <text evidence="4">Catalyzes the ATP-dependent conversion of 5-aminoimidazole ribonucleotide (AIR) and HCO(3)(-) to N5-carboxyaminoimidazole ribonucleotide (N5-CAIR).</text>
</comment>
<dbReference type="HAMAP" id="MF_01928">
    <property type="entry name" value="PurK"/>
    <property type="match status" value="1"/>
</dbReference>
<evidence type="ECO:0000313" key="6">
    <source>
        <dbReference type="EMBL" id="AYD90276.1"/>
    </source>
</evidence>
<evidence type="ECO:0000259" key="5">
    <source>
        <dbReference type="PROSITE" id="PS50975"/>
    </source>
</evidence>
<dbReference type="Gene3D" id="3.30.1490.20">
    <property type="entry name" value="ATP-grasp fold, A domain"/>
    <property type="match status" value="1"/>
</dbReference>
<dbReference type="Pfam" id="PF22660">
    <property type="entry name" value="RS_preATP-grasp-like"/>
    <property type="match status" value="1"/>
</dbReference>
<feature type="binding site" evidence="4">
    <location>
        <position position="258"/>
    </location>
    <ligand>
        <name>ATP</name>
        <dbReference type="ChEBI" id="CHEBI:30616"/>
    </ligand>
</feature>
<dbReference type="SUPFAM" id="SSF52440">
    <property type="entry name" value="PreATP-grasp domain"/>
    <property type="match status" value="1"/>
</dbReference>
<organism evidence="6 7">
    <name type="scientific">Actinomyces lilanjuaniae</name>
    <dbReference type="NCBI Taxonomy" id="2321394"/>
    <lineage>
        <taxon>Bacteria</taxon>
        <taxon>Bacillati</taxon>
        <taxon>Actinomycetota</taxon>
        <taxon>Actinomycetes</taxon>
        <taxon>Actinomycetales</taxon>
        <taxon>Actinomycetaceae</taxon>
        <taxon>Actinomyces</taxon>
    </lineage>
</organism>
<comment type="subunit">
    <text evidence="4">Homodimer.</text>
</comment>
<comment type="pathway">
    <text evidence="4">Purine metabolism; IMP biosynthesis via de novo pathway; 5-amino-1-(5-phospho-D-ribosyl)imidazole-4-carboxylate from 5-amino-1-(5-phospho-D-ribosyl)imidazole (N5-CAIR route): step 1/2.</text>
</comment>
<dbReference type="PANTHER" id="PTHR11609:SF5">
    <property type="entry name" value="PHOSPHORIBOSYLAMINOIMIDAZOLE CARBOXYLASE"/>
    <property type="match status" value="1"/>
</dbReference>